<evidence type="ECO:0000256" key="1">
    <source>
        <dbReference type="ARBA" id="ARBA00010982"/>
    </source>
</evidence>
<dbReference type="InterPro" id="IPR020615">
    <property type="entry name" value="Thiolase_acyl_enz_int_AS"/>
</dbReference>
<reference evidence="11" key="1">
    <citation type="submission" date="2021-03" db="EMBL/GenBank/DDBJ databases">
        <title>Leucobacter chromiisoli sp. nov., isolated from chromium-containing soil of chemical plant.</title>
        <authorList>
            <person name="Xu Z."/>
        </authorList>
    </citation>
    <scope>NUCLEOTIDE SEQUENCE</scope>
    <source>
        <strain evidence="11">A2</strain>
    </source>
</reference>
<evidence type="ECO:0000256" key="3">
    <source>
        <dbReference type="ARBA" id="ARBA00022679"/>
    </source>
</evidence>
<sequence>MTDSQRIVIVDGARTATGSFGGSLAGVPNHELGAHAVRAACERAGIAPDEVDEFVIGCVGQVGGDAFIARRIALAAGARTSSTAMAVNRLCGSGLQAVASAAHELRTGDSAIAIAGGSENMSRQPFMDFEARNGYRLGHHRLVDGTLSLVTDPWGDYPMGVTAERVAERYGVSREEQDAYAAESQRRAQAALEAGAVDAEIAPLTIQGRRGDTVVDRDEHPRAGVTAESLAKMRPAFAKDGSVTAGNSSGINDAGAALVVTTAAEAERRGLAPLAEFVDFVKVGLEPEVMGYAPKIAIDRILERNGMAVSDLDWVELNEAFASQAVAVIRDAGLDPERTNPLGGAIAWGHPIGATGAILTLRTAKNLRARGLENGLVTMCIGGGQAVAAIIRAV</sequence>
<evidence type="ECO:0000259" key="9">
    <source>
        <dbReference type="Pfam" id="PF00108"/>
    </source>
</evidence>
<dbReference type="Pfam" id="PF00108">
    <property type="entry name" value="Thiolase_N"/>
    <property type="match status" value="1"/>
</dbReference>
<comment type="similarity">
    <text evidence="1 8">Belongs to the thiolase-like superfamily. Thiolase family.</text>
</comment>
<feature type="domain" description="Thiolase C-terminal" evidence="10">
    <location>
        <begin position="272"/>
        <end position="392"/>
    </location>
</feature>
<dbReference type="InterPro" id="IPR020610">
    <property type="entry name" value="Thiolase_AS"/>
</dbReference>
<evidence type="ECO:0000259" key="10">
    <source>
        <dbReference type="Pfam" id="PF02803"/>
    </source>
</evidence>
<dbReference type="PROSITE" id="PS00737">
    <property type="entry name" value="THIOLASE_2"/>
    <property type="match status" value="1"/>
</dbReference>
<feature type="active site" description="Acyl-thioester intermediate" evidence="7">
    <location>
        <position position="91"/>
    </location>
</feature>
<dbReference type="PANTHER" id="PTHR18919">
    <property type="entry name" value="ACETYL-COA C-ACYLTRANSFERASE"/>
    <property type="match status" value="1"/>
</dbReference>
<feature type="active site" description="Proton acceptor" evidence="7">
    <location>
        <position position="380"/>
    </location>
</feature>
<feature type="active site" description="Proton acceptor" evidence="7">
    <location>
        <position position="350"/>
    </location>
</feature>
<dbReference type="PIRSF" id="PIRSF000429">
    <property type="entry name" value="Ac-CoA_Ac_transf"/>
    <property type="match status" value="1"/>
</dbReference>
<dbReference type="SUPFAM" id="SSF53901">
    <property type="entry name" value="Thiolase-like"/>
    <property type="match status" value="2"/>
</dbReference>
<dbReference type="NCBIfam" id="TIGR01930">
    <property type="entry name" value="AcCoA-C-Actrans"/>
    <property type="match status" value="1"/>
</dbReference>
<dbReference type="InterPro" id="IPR020613">
    <property type="entry name" value="Thiolase_CS"/>
</dbReference>
<name>A0A939LWZ5_9MICO</name>
<dbReference type="RefSeq" id="WP_208046446.1">
    <property type="nucleotide sequence ID" value="NZ_JAGDYL010000021.1"/>
</dbReference>
<evidence type="ECO:0000256" key="7">
    <source>
        <dbReference type="PIRSR" id="PIRSR000429-1"/>
    </source>
</evidence>
<evidence type="ECO:0000256" key="2">
    <source>
        <dbReference type="ARBA" id="ARBA00012705"/>
    </source>
</evidence>
<evidence type="ECO:0000313" key="12">
    <source>
        <dbReference type="Proteomes" id="UP000664398"/>
    </source>
</evidence>
<evidence type="ECO:0000256" key="8">
    <source>
        <dbReference type="RuleBase" id="RU003557"/>
    </source>
</evidence>
<gene>
    <name evidence="11" type="ORF">J4H91_11725</name>
</gene>
<dbReference type="Proteomes" id="UP000664398">
    <property type="component" value="Unassembled WGS sequence"/>
</dbReference>
<dbReference type="EMBL" id="JAGDYL010000021">
    <property type="protein sequence ID" value="MBO1805977.1"/>
    <property type="molecule type" value="Genomic_DNA"/>
</dbReference>
<dbReference type="InterPro" id="IPR020617">
    <property type="entry name" value="Thiolase_C"/>
</dbReference>
<dbReference type="FunFam" id="3.40.47.10:FF:000010">
    <property type="entry name" value="Acetyl-CoA acetyltransferase (Thiolase)"/>
    <property type="match status" value="1"/>
</dbReference>
<dbReference type="AlphaFoldDB" id="A0A939LWZ5"/>
<dbReference type="InterPro" id="IPR016039">
    <property type="entry name" value="Thiolase-like"/>
</dbReference>
<keyword evidence="3 8" id="KW-0808">Transferase</keyword>
<dbReference type="PANTHER" id="PTHR18919:SF107">
    <property type="entry name" value="ACETYL-COA ACETYLTRANSFERASE, CYTOSOLIC"/>
    <property type="match status" value="1"/>
</dbReference>
<organism evidence="11 12">
    <name type="scientific">Leucobacter ruminantium</name>
    <dbReference type="NCBI Taxonomy" id="1289170"/>
    <lineage>
        <taxon>Bacteria</taxon>
        <taxon>Bacillati</taxon>
        <taxon>Actinomycetota</taxon>
        <taxon>Actinomycetes</taxon>
        <taxon>Micrococcales</taxon>
        <taxon>Microbacteriaceae</taxon>
        <taxon>Leucobacter</taxon>
    </lineage>
</organism>
<dbReference type="CDD" id="cd00751">
    <property type="entry name" value="thiolase"/>
    <property type="match status" value="1"/>
</dbReference>
<dbReference type="InterPro" id="IPR002155">
    <property type="entry name" value="Thiolase"/>
</dbReference>
<dbReference type="EC" id="2.3.1.9" evidence="2"/>
<evidence type="ECO:0000256" key="6">
    <source>
        <dbReference type="ARBA" id="ARBA00040529"/>
    </source>
</evidence>
<protein>
    <recommendedName>
        <fullName evidence="6">Probable acetyl-CoA acetyltransferase</fullName>
        <ecNumber evidence="2">2.3.1.9</ecNumber>
    </recommendedName>
    <alternativeName>
        <fullName evidence="5">Acetoacetyl-CoA thiolase</fullName>
    </alternativeName>
</protein>
<dbReference type="Gene3D" id="3.40.47.10">
    <property type="match status" value="2"/>
</dbReference>
<evidence type="ECO:0000256" key="4">
    <source>
        <dbReference type="ARBA" id="ARBA00023315"/>
    </source>
</evidence>
<evidence type="ECO:0000313" key="11">
    <source>
        <dbReference type="EMBL" id="MBO1805977.1"/>
    </source>
</evidence>
<feature type="domain" description="Thiolase N-terminal" evidence="9">
    <location>
        <begin position="7"/>
        <end position="262"/>
    </location>
</feature>
<dbReference type="PROSITE" id="PS00099">
    <property type="entry name" value="THIOLASE_3"/>
    <property type="match status" value="1"/>
</dbReference>
<accession>A0A939LWZ5</accession>
<keyword evidence="4 8" id="KW-0012">Acyltransferase</keyword>
<dbReference type="PROSITE" id="PS00098">
    <property type="entry name" value="THIOLASE_1"/>
    <property type="match status" value="1"/>
</dbReference>
<dbReference type="Pfam" id="PF02803">
    <property type="entry name" value="Thiolase_C"/>
    <property type="match status" value="1"/>
</dbReference>
<evidence type="ECO:0000256" key="5">
    <source>
        <dbReference type="ARBA" id="ARBA00030755"/>
    </source>
</evidence>
<keyword evidence="12" id="KW-1185">Reference proteome</keyword>
<proteinExistence type="inferred from homology"/>
<dbReference type="GO" id="GO:0003985">
    <property type="term" value="F:acetyl-CoA C-acetyltransferase activity"/>
    <property type="evidence" value="ECO:0007669"/>
    <property type="project" value="UniProtKB-EC"/>
</dbReference>
<comment type="caution">
    <text evidence="11">The sequence shown here is derived from an EMBL/GenBank/DDBJ whole genome shotgun (WGS) entry which is preliminary data.</text>
</comment>
<dbReference type="InterPro" id="IPR020616">
    <property type="entry name" value="Thiolase_N"/>
</dbReference>